<evidence type="ECO:0000256" key="5">
    <source>
        <dbReference type="ARBA" id="ARBA00022729"/>
    </source>
</evidence>
<dbReference type="SMART" id="SM00220">
    <property type="entry name" value="S_TKc"/>
    <property type="match status" value="1"/>
</dbReference>
<keyword evidence="16" id="KW-1185">Reference proteome</keyword>
<keyword evidence="4" id="KW-0812">Transmembrane</keyword>
<dbReference type="InterPro" id="IPR011009">
    <property type="entry name" value="Kinase-like_dom_sf"/>
</dbReference>
<dbReference type="GO" id="GO:0004674">
    <property type="term" value="F:protein serine/threonine kinase activity"/>
    <property type="evidence" value="ECO:0007669"/>
    <property type="project" value="UniProtKB-KW"/>
</dbReference>
<dbReference type="FunFam" id="3.30.200.20:FF:000178">
    <property type="entry name" value="serine/threonine-protein kinase PBS1-like"/>
    <property type="match status" value="1"/>
</dbReference>
<evidence type="ECO:0000256" key="10">
    <source>
        <dbReference type="ARBA" id="ARBA00023136"/>
    </source>
</evidence>
<keyword evidence="5 13" id="KW-0732">Signal</keyword>
<organism evidence="15 16">
    <name type="scientific">Quercus rubra</name>
    <name type="common">Northern red oak</name>
    <name type="synonym">Quercus borealis</name>
    <dbReference type="NCBI Taxonomy" id="3512"/>
    <lineage>
        <taxon>Eukaryota</taxon>
        <taxon>Viridiplantae</taxon>
        <taxon>Streptophyta</taxon>
        <taxon>Embryophyta</taxon>
        <taxon>Tracheophyta</taxon>
        <taxon>Spermatophyta</taxon>
        <taxon>Magnoliopsida</taxon>
        <taxon>eudicotyledons</taxon>
        <taxon>Gunneridae</taxon>
        <taxon>Pentapetalae</taxon>
        <taxon>rosids</taxon>
        <taxon>fabids</taxon>
        <taxon>Fagales</taxon>
        <taxon>Fagaceae</taxon>
        <taxon>Quercus</taxon>
    </lineage>
</organism>
<dbReference type="PROSITE" id="PS00108">
    <property type="entry name" value="PROTEIN_KINASE_ST"/>
    <property type="match status" value="1"/>
</dbReference>
<evidence type="ECO:0000256" key="7">
    <source>
        <dbReference type="ARBA" id="ARBA00022777"/>
    </source>
</evidence>
<evidence type="ECO:0000256" key="9">
    <source>
        <dbReference type="ARBA" id="ARBA00022989"/>
    </source>
</evidence>
<evidence type="ECO:0000313" key="16">
    <source>
        <dbReference type="Proteomes" id="UP001324115"/>
    </source>
</evidence>
<dbReference type="InterPro" id="IPR008271">
    <property type="entry name" value="Ser/Thr_kinase_AS"/>
</dbReference>
<proteinExistence type="predicted"/>
<dbReference type="PROSITE" id="PS50011">
    <property type="entry name" value="PROTEIN_KINASE_DOM"/>
    <property type="match status" value="1"/>
</dbReference>
<evidence type="ECO:0000256" key="2">
    <source>
        <dbReference type="ARBA" id="ARBA00022527"/>
    </source>
</evidence>
<evidence type="ECO:0000256" key="3">
    <source>
        <dbReference type="ARBA" id="ARBA00022679"/>
    </source>
</evidence>
<dbReference type="Proteomes" id="UP001324115">
    <property type="component" value="Unassembled WGS sequence"/>
</dbReference>
<evidence type="ECO:0000256" key="6">
    <source>
        <dbReference type="ARBA" id="ARBA00022741"/>
    </source>
</evidence>
<evidence type="ECO:0000256" key="4">
    <source>
        <dbReference type="ARBA" id="ARBA00022692"/>
    </source>
</evidence>
<name>A0AAN7IDI1_QUERU</name>
<keyword evidence="9" id="KW-1133">Transmembrane helix</keyword>
<evidence type="ECO:0000256" key="12">
    <source>
        <dbReference type="PROSITE-ProRule" id="PRU10141"/>
    </source>
</evidence>
<evidence type="ECO:0000256" key="11">
    <source>
        <dbReference type="ARBA" id="ARBA00023180"/>
    </source>
</evidence>
<feature type="signal peptide" evidence="13">
    <location>
        <begin position="1"/>
        <end position="25"/>
    </location>
</feature>
<dbReference type="InterPro" id="IPR045874">
    <property type="entry name" value="LRK10/LRL21-25-like"/>
</dbReference>
<evidence type="ECO:0000256" key="8">
    <source>
        <dbReference type="ARBA" id="ARBA00022840"/>
    </source>
</evidence>
<keyword evidence="10" id="KW-0472">Membrane</keyword>
<dbReference type="CDD" id="cd14066">
    <property type="entry name" value="STKc_IRAK"/>
    <property type="match status" value="1"/>
</dbReference>
<dbReference type="PROSITE" id="PS00107">
    <property type="entry name" value="PROTEIN_KINASE_ATP"/>
    <property type="match status" value="1"/>
</dbReference>
<keyword evidence="8 12" id="KW-0067">ATP-binding</keyword>
<dbReference type="InterPro" id="IPR000719">
    <property type="entry name" value="Prot_kinase_dom"/>
</dbReference>
<dbReference type="InterPro" id="IPR025287">
    <property type="entry name" value="WAK_GUB"/>
</dbReference>
<dbReference type="Gene3D" id="3.30.200.20">
    <property type="entry name" value="Phosphorylase Kinase, domain 1"/>
    <property type="match status" value="1"/>
</dbReference>
<dbReference type="EMBL" id="JAXUIC010000009">
    <property type="protein sequence ID" value="KAK4571259.1"/>
    <property type="molecule type" value="Genomic_DNA"/>
</dbReference>
<dbReference type="Pfam" id="PF00069">
    <property type="entry name" value="Pkinase"/>
    <property type="match status" value="1"/>
</dbReference>
<feature type="binding site" evidence="12">
    <location>
        <position position="345"/>
    </location>
    <ligand>
        <name>ATP</name>
        <dbReference type="ChEBI" id="CHEBI:30616"/>
    </ligand>
</feature>
<dbReference type="SUPFAM" id="SSF56112">
    <property type="entry name" value="Protein kinase-like (PK-like)"/>
    <property type="match status" value="1"/>
</dbReference>
<dbReference type="FunFam" id="1.10.510.10:FF:000590">
    <property type="entry name" value="PR5-like receptor kinase"/>
    <property type="match status" value="1"/>
</dbReference>
<dbReference type="AlphaFoldDB" id="A0AAN7IDI1"/>
<feature type="chain" id="PRO_5042832211" description="Protein kinase domain-containing protein" evidence="13">
    <location>
        <begin position="26"/>
        <end position="620"/>
    </location>
</feature>
<dbReference type="Pfam" id="PF13947">
    <property type="entry name" value="GUB_WAK_bind"/>
    <property type="match status" value="1"/>
</dbReference>
<comment type="subcellular location">
    <subcellularLocation>
        <location evidence="1">Membrane</location>
        <topology evidence="1">Single-pass type I membrane protein</topology>
    </subcellularLocation>
</comment>
<dbReference type="PANTHER" id="PTHR27009">
    <property type="entry name" value="RUST RESISTANCE KINASE LR10-RELATED"/>
    <property type="match status" value="1"/>
</dbReference>
<feature type="domain" description="Protein kinase" evidence="14">
    <location>
        <begin position="317"/>
        <end position="602"/>
    </location>
</feature>
<evidence type="ECO:0000313" key="15">
    <source>
        <dbReference type="EMBL" id="KAK4571259.1"/>
    </source>
</evidence>
<dbReference type="GO" id="GO:0016020">
    <property type="term" value="C:membrane"/>
    <property type="evidence" value="ECO:0007669"/>
    <property type="project" value="UniProtKB-SubCell"/>
</dbReference>
<dbReference type="InterPro" id="IPR017441">
    <property type="entry name" value="Protein_kinase_ATP_BS"/>
</dbReference>
<sequence length="620" mass="70099">MVRELPFTAGLTALIVLVFVHKTCSTLNNIHQCPPSSCGNIQNIINPFRLTSDPEACGYPRYELSCENNRTVLKLFEGKYNVQEINYSNYTIRVVDSGIHEDNYFSTPSYSLYPYNFSSRPQTALSYDLSTYYTPIVVFMSCEKPVNSPFYLDTSTCNGNGEYTSNSSISHSKRYKYVTTGIIRPKDVEDSCRLEQMVPTSRPRNDNPNISCTEVHNELVYGFELSWLSNAICEIHCGRGHPCYLDGLNNVRCEDKIVLLYLTAKMVLGTPWVVALLIYKWRRRHLSTNDAIEEFLQSQNNFMPIRYSYSEIRKMTKDFKDKLGEGGYGSVYKGKLQSGILVAIKMLDKSKANGQDFISEVATIGRIHHMNVVKLIGFCAKGPKRALIYEFMPNGSLDKYIFSLEGRNPLSIEKIYEISLGVARGIEYLHCGCDMQILHFDIKPHNILLDENFTPKVSDFGLAKLYPANDSVVSLTAARGTLGYIAPELFYKNIGGISYKADVYSFGMLLLEMASKRKNFNASVDHSSQIYFPTWVYEQVSKGNDIIMEDATEEEEKIVNKMIIVALWCIQMKPSDRCSMNKVVEMLVGEVECLQMPSKPFLSSLGDVGDNLNPTCSSIQ</sequence>
<keyword evidence="2" id="KW-0723">Serine/threonine-protein kinase</keyword>
<accession>A0AAN7IDI1</accession>
<keyword evidence="3" id="KW-0808">Transferase</keyword>
<keyword evidence="6 12" id="KW-0547">Nucleotide-binding</keyword>
<keyword evidence="11" id="KW-0325">Glycoprotein</keyword>
<reference evidence="15 16" key="1">
    <citation type="journal article" date="2023" name="G3 (Bethesda)">
        <title>A haplotype-resolved chromosome-scale genome for Quercus rubra L. provides insights into the genetics of adaptive traits for red oak species.</title>
        <authorList>
            <person name="Kapoor B."/>
            <person name="Jenkins J."/>
            <person name="Schmutz J."/>
            <person name="Zhebentyayeva T."/>
            <person name="Kuelheim C."/>
            <person name="Coggeshall M."/>
            <person name="Heim C."/>
            <person name="Lasky J.R."/>
            <person name="Leites L."/>
            <person name="Islam-Faridi N."/>
            <person name="Romero-Severson J."/>
            <person name="DeLeo V.L."/>
            <person name="Lucas S.M."/>
            <person name="Lazic D."/>
            <person name="Gailing O."/>
            <person name="Carlson J."/>
            <person name="Staton M."/>
        </authorList>
    </citation>
    <scope>NUCLEOTIDE SEQUENCE [LARGE SCALE GENOMIC DNA]</scope>
    <source>
        <strain evidence="15">Pseudo-F2</strain>
    </source>
</reference>
<protein>
    <recommendedName>
        <fullName evidence="14">Protein kinase domain-containing protein</fullName>
    </recommendedName>
</protein>
<comment type="caution">
    <text evidence="15">The sequence shown here is derived from an EMBL/GenBank/DDBJ whole genome shotgun (WGS) entry which is preliminary data.</text>
</comment>
<dbReference type="Gene3D" id="1.10.510.10">
    <property type="entry name" value="Transferase(Phosphotransferase) domain 1"/>
    <property type="match status" value="1"/>
</dbReference>
<gene>
    <name evidence="15" type="ORF">RGQ29_029887</name>
</gene>
<dbReference type="GO" id="GO:0005524">
    <property type="term" value="F:ATP binding"/>
    <property type="evidence" value="ECO:0007669"/>
    <property type="project" value="UniProtKB-UniRule"/>
</dbReference>
<keyword evidence="7" id="KW-0418">Kinase</keyword>
<evidence type="ECO:0000259" key="14">
    <source>
        <dbReference type="PROSITE" id="PS50011"/>
    </source>
</evidence>
<dbReference type="GO" id="GO:0030247">
    <property type="term" value="F:polysaccharide binding"/>
    <property type="evidence" value="ECO:0007669"/>
    <property type="project" value="InterPro"/>
</dbReference>
<evidence type="ECO:0000256" key="13">
    <source>
        <dbReference type="SAM" id="SignalP"/>
    </source>
</evidence>
<evidence type="ECO:0000256" key="1">
    <source>
        <dbReference type="ARBA" id="ARBA00004479"/>
    </source>
</evidence>